<evidence type="ECO:0000313" key="6">
    <source>
        <dbReference type="EMBL" id="MFC6043334.1"/>
    </source>
</evidence>
<reference evidence="7" key="1">
    <citation type="journal article" date="2019" name="Int. J. Syst. Evol. Microbiol.">
        <title>The Global Catalogue of Microorganisms (GCM) 10K type strain sequencing project: providing services to taxonomists for standard genome sequencing and annotation.</title>
        <authorList>
            <consortium name="The Broad Institute Genomics Platform"/>
            <consortium name="The Broad Institute Genome Sequencing Center for Infectious Disease"/>
            <person name="Wu L."/>
            <person name="Ma J."/>
        </authorList>
    </citation>
    <scope>NUCLEOTIDE SEQUENCE [LARGE SCALE GENOMIC DNA]</scope>
    <source>
        <strain evidence="7">CCUG 54522</strain>
    </source>
</reference>
<dbReference type="PANTHER" id="PTHR40392">
    <property type="entry name" value="2-PHOSPHO-L-LACTATE GUANYLYLTRANSFERASE"/>
    <property type="match status" value="1"/>
</dbReference>
<gene>
    <name evidence="6" type="primary">cofC</name>
    <name evidence="5" type="synonym">fbiD</name>
    <name evidence="6" type="ORF">ACFPYL_09630</name>
</gene>
<dbReference type="EC" id="2.7.7.105" evidence="5"/>
<dbReference type="Gene3D" id="3.90.550.10">
    <property type="entry name" value="Spore Coat Polysaccharide Biosynthesis Protein SpsA, Chain A"/>
    <property type="match status" value="1"/>
</dbReference>
<keyword evidence="4 5" id="KW-0342">GTP-binding</keyword>
<protein>
    <recommendedName>
        <fullName evidence="5">Phosphoenolpyruvate guanylyltransferase</fullName>
        <shortName evidence="5">PEP guanylyltransferase</shortName>
        <ecNumber evidence="5">2.7.7.105</ecNumber>
    </recommendedName>
</protein>
<dbReference type="RefSeq" id="WP_379153321.1">
    <property type="nucleotide sequence ID" value="NZ_JBHSRJ010000004.1"/>
</dbReference>
<feature type="binding site" evidence="5">
    <location>
        <position position="145"/>
    </location>
    <ligand>
        <name>phosphoenolpyruvate</name>
        <dbReference type="ChEBI" id="CHEBI:58702"/>
    </ligand>
</feature>
<dbReference type="Pfam" id="PF01983">
    <property type="entry name" value="CofC"/>
    <property type="match status" value="1"/>
</dbReference>
<feature type="binding site" evidence="5">
    <location>
        <position position="163"/>
    </location>
    <ligand>
        <name>phosphoenolpyruvate</name>
        <dbReference type="ChEBI" id="CHEBI:58702"/>
    </ligand>
</feature>
<comment type="catalytic activity">
    <reaction evidence="5">
        <text>phosphoenolpyruvate + GTP + H(+) = enolpyruvoyl-2-diphospho-5'-guanosine + diphosphate</text>
        <dbReference type="Rhea" id="RHEA:30519"/>
        <dbReference type="ChEBI" id="CHEBI:15378"/>
        <dbReference type="ChEBI" id="CHEBI:33019"/>
        <dbReference type="ChEBI" id="CHEBI:37565"/>
        <dbReference type="ChEBI" id="CHEBI:58702"/>
        <dbReference type="ChEBI" id="CHEBI:143701"/>
        <dbReference type="EC" id="2.7.7.105"/>
    </reaction>
</comment>
<keyword evidence="7" id="KW-1185">Reference proteome</keyword>
<dbReference type="GO" id="GO:0043814">
    <property type="term" value="F:phospholactate guanylyltransferase activity"/>
    <property type="evidence" value="ECO:0007669"/>
    <property type="project" value="UniProtKB-EC"/>
</dbReference>
<evidence type="ECO:0000256" key="4">
    <source>
        <dbReference type="ARBA" id="ARBA00023134"/>
    </source>
</evidence>
<dbReference type="HAMAP" id="MF_02114">
    <property type="entry name" value="CofC"/>
    <property type="match status" value="1"/>
</dbReference>
<evidence type="ECO:0000313" key="7">
    <source>
        <dbReference type="Proteomes" id="UP001596135"/>
    </source>
</evidence>
<feature type="binding site" evidence="5">
    <location>
        <position position="160"/>
    </location>
    <ligand>
        <name>phosphoenolpyruvate</name>
        <dbReference type="ChEBI" id="CHEBI:58702"/>
    </ligand>
</feature>
<sequence length="215" mass="22288">MSAQPRPRYAALVPVKPPAVGKSRLAGLGDGTSRRRLAESFAQDTVLACLRAETVEQVLVVTDDAQFSYVLSALGCSAIPDGVSGDLNATLRQAAAEARRRWPDLVPVALCADLPALRPEDLDEVLAALTTERPSFVPDAAGIGTTVYVADHDGFDPHFGPGSRAAHLEAGARELVDAPASVRRDVDEPADLTDAVALGVGAATAVALLVADDAS</sequence>
<dbReference type="SUPFAM" id="SSF53448">
    <property type="entry name" value="Nucleotide-diphospho-sugar transferases"/>
    <property type="match status" value="1"/>
</dbReference>
<name>A0ABW1LHL1_9ACTN</name>
<keyword evidence="1 5" id="KW-0808">Transferase</keyword>
<dbReference type="EMBL" id="JBHSRJ010000004">
    <property type="protein sequence ID" value="MFC6043334.1"/>
    <property type="molecule type" value="Genomic_DNA"/>
</dbReference>
<evidence type="ECO:0000256" key="1">
    <source>
        <dbReference type="ARBA" id="ARBA00022679"/>
    </source>
</evidence>
<dbReference type="PANTHER" id="PTHR40392:SF1">
    <property type="entry name" value="2-PHOSPHO-L-LACTATE GUANYLYLTRANSFERASE"/>
    <property type="match status" value="1"/>
</dbReference>
<comment type="similarity">
    <text evidence="5">Belongs to the CofC family.</text>
</comment>
<comment type="function">
    <text evidence="5">Guanylyltransferase that catalyzes the activation of phosphoenolpyruvate (PEP) as enolpyruvoyl-2-diphospho-5'-guanosine, via the condensation of PEP with GTP. It is involved in the biosynthesis of coenzyme F420, a hydride carrier cofactor.</text>
</comment>
<keyword evidence="3 5" id="KW-0547">Nucleotide-binding</keyword>
<evidence type="ECO:0000256" key="2">
    <source>
        <dbReference type="ARBA" id="ARBA00022695"/>
    </source>
</evidence>
<keyword evidence="2 5" id="KW-0548">Nucleotidyltransferase</keyword>
<evidence type="ECO:0000256" key="3">
    <source>
        <dbReference type="ARBA" id="ARBA00022741"/>
    </source>
</evidence>
<comment type="pathway">
    <text evidence="5">Cofactor biosynthesis; coenzyme F420 biosynthesis.</text>
</comment>
<organism evidence="6 7">
    <name type="scientific">Nocardioides hankookensis</name>
    <dbReference type="NCBI Taxonomy" id="443157"/>
    <lineage>
        <taxon>Bacteria</taxon>
        <taxon>Bacillati</taxon>
        <taxon>Actinomycetota</taxon>
        <taxon>Actinomycetes</taxon>
        <taxon>Propionibacteriales</taxon>
        <taxon>Nocardioidaceae</taxon>
        <taxon>Nocardioides</taxon>
    </lineage>
</organism>
<dbReference type="Proteomes" id="UP001596135">
    <property type="component" value="Unassembled WGS sequence"/>
</dbReference>
<proteinExistence type="inferred from homology"/>
<dbReference type="NCBIfam" id="TIGR03552">
    <property type="entry name" value="F420_cofC"/>
    <property type="match status" value="1"/>
</dbReference>
<dbReference type="InterPro" id="IPR029044">
    <property type="entry name" value="Nucleotide-diphossugar_trans"/>
</dbReference>
<dbReference type="InterPro" id="IPR002835">
    <property type="entry name" value="CofC"/>
</dbReference>
<comment type="caution">
    <text evidence="6">The sequence shown here is derived from an EMBL/GenBank/DDBJ whole genome shotgun (WGS) entry which is preliminary data.</text>
</comment>
<evidence type="ECO:0000256" key="5">
    <source>
        <dbReference type="HAMAP-Rule" id="MF_02114"/>
    </source>
</evidence>
<accession>A0ABW1LHL1</accession>